<protein>
    <submittedName>
        <fullName evidence="1">Uncharacterized protein</fullName>
    </submittedName>
</protein>
<organism evidence="1">
    <name type="scientific">Arundo donax</name>
    <name type="common">Giant reed</name>
    <name type="synonym">Donax arundinaceus</name>
    <dbReference type="NCBI Taxonomy" id="35708"/>
    <lineage>
        <taxon>Eukaryota</taxon>
        <taxon>Viridiplantae</taxon>
        <taxon>Streptophyta</taxon>
        <taxon>Embryophyta</taxon>
        <taxon>Tracheophyta</taxon>
        <taxon>Spermatophyta</taxon>
        <taxon>Magnoliopsida</taxon>
        <taxon>Liliopsida</taxon>
        <taxon>Poales</taxon>
        <taxon>Poaceae</taxon>
        <taxon>PACMAD clade</taxon>
        <taxon>Arundinoideae</taxon>
        <taxon>Arundineae</taxon>
        <taxon>Arundo</taxon>
    </lineage>
</organism>
<dbReference type="EMBL" id="GBRH01241345">
    <property type="protein sequence ID" value="JAD56550.1"/>
    <property type="molecule type" value="Transcribed_RNA"/>
</dbReference>
<sequence length="23" mass="2760">MQNRAYFVQERWRASEIGASVFN</sequence>
<proteinExistence type="predicted"/>
<dbReference type="AlphaFoldDB" id="A0A0A9B5V9"/>
<evidence type="ECO:0000313" key="1">
    <source>
        <dbReference type="EMBL" id="JAD56550.1"/>
    </source>
</evidence>
<name>A0A0A9B5V9_ARUDO</name>
<reference evidence="1" key="2">
    <citation type="journal article" date="2015" name="Data Brief">
        <title>Shoot transcriptome of the giant reed, Arundo donax.</title>
        <authorList>
            <person name="Barrero R.A."/>
            <person name="Guerrero F.D."/>
            <person name="Moolhuijzen P."/>
            <person name="Goolsby J.A."/>
            <person name="Tidwell J."/>
            <person name="Bellgard S.E."/>
            <person name="Bellgard M.I."/>
        </authorList>
    </citation>
    <scope>NUCLEOTIDE SEQUENCE</scope>
    <source>
        <tissue evidence="1">Shoot tissue taken approximately 20 cm above the soil surface</tissue>
    </source>
</reference>
<reference evidence="1" key="1">
    <citation type="submission" date="2014-09" db="EMBL/GenBank/DDBJ databases">
        <authorList>
            <person name="Magalhaes I.L.F."/>
            <person name="Oliveira U."/>
            <person name="Santos F.R."/>
            <person name="Vidigal T.H.D.A."/>
            <person name="Brescovit A.D."/>
            <person name="Santos A.J."/>
        </authorList>
    </citation>
    <scope>NUCLEOTIDE SEQUENCE</scope>
    <source>
        <tissue evidence="1">Shoot tissue taken approximately 20 cm above the soil surface</tissue>
    </source>
</reference>
<accession>A0A0A9B5V9</accession>